<keyword evidence="9 11" id="KW-0472">Membrane</keyword>
<feature type="transmembrane region" description="Helical" evidence="11">
    <location>
        <begin position="332"/>
        <end position="354"/>
    </location>
</feature>
<gene>
    <name evidence="11 13" type="primary">atpB</name>
    <name evidence="13" type="ORF">HQ865_14815</name>
</gene>
<feature type="transmembrane region" description="Helical" evidence="11">
    <location>
        <begin position="143"/>
        <end position="161"/>
    </location>
</feature>
<evidence type="ECO:0000256" key="11">
    <source>
        <dbReference type="HAMAP-Rule" id="MF_01393"/>
    </source>
</evidence>
<dbReference type="GO" id="GO:0005886">
    <property type="term" value="C:plasma membrane"/>
    <property type="evidence" value="ECO:0007669"/>
    <property type="project" value="UniProtKB-SubCell"/>
</dbReference>
<keyword evidence="4 11" id="KW-0138">CF(0)</keyword>
<feature type="transmembrane region" description="Helical" evidence="11">
    <location>
        <begin position="228"/>
        <end position="246"/>
    </location>
</feature>
<evidence type="ECO:0000256" key="12">
    <source>
        <dbReference type="RuleBase" id="RU000483"/>
    </source>
</evidence>
<proteinExistence type="inferred from homology"/>
<comment type="function">
    <text evidence="11 12">Key component of the proton channel; it plays a direct role in the translocation of protons across the membrane.</text>
</comment>
<feature type="transmembrane region" description="Helical" evidence="11">
    <location>
        <begin position="258"/>
        <end position="280"/>
    </location>
</feature>
<evidence type="ECO:0000256" key="5">
    <source>
        <dbReference type="ARBA" id="ARBA00022692"/>
    </source>
</evidence>
<evidence type="ECO:0000256" key="7">
    <source>
        <dbReference type="ARBA" id="ARBA00022989"/>
    </source>
</evidence>
<organism evidence="13 14">
    <name type="scientific">Mucilaginibacter mali</name>
    <dbReference type="NCBI Taxonomy" id="2740462"/>
    <lineage>
        <taxon>Bacteria</taxon>
        <taxon>Pseudomonadati</taxon>
        <taxon>Bacteroidota</taxon>
        <taxon>Sphingobacteriia</taxon>
        <taxon>Sphingobacteriales</taxon>
        <taxon>Sphingobacteriaceae</taxon>
        <taxon>Mucilaginibacter</taxon>
    </lineage>
</organism>
<evidence type="ECO:0000256" key="10">
    <source>
        <dbReference type="ARBA" id="ARBA00023310"/>
    </source>
</evidence>
<name>A0A7D4PUR5_9SPHI</name>
<keyword evidence="5 11" id="KW-0812">Transmembrane</keyword>
<evidence type="ECO:0000256" key="4">
    <source>
        <dbReference type="ARBA" id="ARBA00022547"/>
    </source>
</evidence>
<keyword evidence="11" id="KW-1003">Cell membrane</keyword>
<reference evidence="13 14" key="1">
    <citation type="submission" date="2020-05" db="EMBL/GenBank/DDBJ databases">
        <title>Mucilaginibacter mali sp. nov.</title>
        <authorList>
            <person name="Kim H.S."/>
            <person name="Lee K.C."/>
            <person name="Suh M.K."/>
            <person name="Kim J.-S."/>
            <person name="Han K.-I."/>
            <person name="Eom M.K."/>
            <person name="Shin Y.K."/>
            <person name="Lee J.-S."/>
        </authorList>
    </citation>
    <scope>NUCLEOTIDE SEQUENCE [LARGE SCALE GENOMIC DNA]</scope>
    <source>
        <strain evidence="13 14">G2-14</strain>
    </source>
</reference>
<feature type="transmembrane region" description="Helical" evidence="11">
    <location>
        <begin position="202"/>
        <end position="222"/>
    </location>
</feature>
<dbReference type="NCBIfam" id="TIGR01131">
    <property type="entry name" value="ATP_synt_6_or_A"/>
    <property type="match status" value="1"/>
</dbReference>
<evidence type="ECO:0000313" key="13">
    <source>
        <dbReference type="EMBL" id="QKJ30968.1"/>
    </source>
</evidence>
<dbReference type="HAMAP" id="MF_01393">
    <property type="entry name" value="ATP_synth_a_bact"/>
    <property type="match status" value="1"/>
</dbReference>
<keyword evidence="7 11" id="KW-1133">Transmembrane helix</keyword>
<comment type="similarity">
    <text evidence="2 11 12">Belongs to the ATPase A chain family.</text>
</comment>
<dbReference type="GO" id="GO:0045259">
    <property type="term" value="C:proton-transporting ATP synthase complex"/>
    <property type="evidence" value="ECO:0007669"/>
    <property type="project" value="UniProtKB-KW"/>
</dbReference>
<dbReference type="AlphaFoldDB" id="A0A7D4PUR5"/>
<dbReference type="InterPro" id="IPR045083">
    <property type="entry name" value="ATP_synth_F0_asu_bact/mt"/>
</dbReference>
<evidence type="ECO:0000256" key="6">
    <source>
        <dbReference type="ARBA" id="ARBA00022781"/>
    </source>
</evidence>
<dbReference type="GO" id="GO:0046933">
    <property type="term" value="F:proton-transporting ATP synthase activity, rotational mechanism"/>
    <property type="evidence" value="ECO:0007669"/>
    <property type="project" value="UniProtKB-UniRule"/>
</dbReference>
<dbReference type="KEGG" id="mmab:HQ865_14815"/>
<dbReference type="PRINTS" id="PR00123">
    <property type="entry name" value="ATPASEA"/>
</dbReference>
<feature type="transmembrane region" description="Helical" evidence="11">
    <location>
        <begin position="286"/>
        <end position="311"/>
    </location>
</feature>
<dbReference type="SUPFAM" id="SSF81336">
    <property type="entry name" value="F1F0 ATP synthase subunit A"/>
    <property type="match status" value="1"/>
</dbReference>
<dbReference type="InterPro" id="IPR000568">
    <property type="entry name" value="ATP_synth_F0_asu"/>
</dbReference>
<dbReference type="Pfam" id="PF00119">
    <property type="entry name" value="ATP-synt_A"/>
    <property type="match status" value="1"/>
</dbReference>
<keyword evidence="3 11" id="KW-0813">Transport</keyword>
<evidence type="ECO:0000256" key="9">
    <source>
        <dbReference type="ARBA" id="ARBA00023136"/>
    </source>
</evidence>
<keyword evidence="14" id="KW-1185">Reference proteome</keyword>
<dbReference type="PANTHER" id="PTHR11410:SF0">
    <property type="entry name" value="ATP SYNTHASE SUBUNIT A"/>
    <property type="match status" value="1"/>
</dbReference>
<evidence type="ECO:0000256" key="2">
    <source>
        <dbReference type="ARBA" id="ARBA00006810"/>
    </source>
</evidence>
<evidence type="ECO:0000256" key="3">
    <source>
        <dbReference type="ARBA" id="ARBA00022448"/>
    </source>
</evidence>
<sequence length="362" mass="40611">MYNSSILNLKNFKLSLFCAFFVMLAAFPVRGFSQEEHAEGAKKEPDVKEIIFEHIGDSHRITILGDLSIPLPVILFTDKGLEIFSSAKVKESEEGAHEVYQGTHYAYALEKDKIKVVDAAGKVDEETTKKVWDFSITKNVASMWMGMLILIVVFGSMSAAYKKREGKAPKGMQSFLEPLVLFVRDDVAIPNIGVKHTKYMPLLLTIFFFILINNLLGLIPIFPGAFNLTGNIAVTLTLSVIVLLVTNFSGNKYYWKHIFLPDIPFWLYPIMIPVELIGIISKPFALMIRLFANITAGHIIVLSLISLIYIFKTMWMATVSVPFVVFMDCIELLVAFLQAFIFTMLAALFIGMAVDDHSHAAH</sequence>
<protein>
    <recommendedName>
        <fullName evidence="11 12">ATP synthase subunit a</fullName>
    </recommendedName>
    <alternativeName>
        <fullName evidence="11">ATP synthase F0 sector subunit a</fullName>
    </alternativeName>
    <alternativeName>
        <fullName evidence="11">F-ATPase subunit 6</fullName>
    </alternativeName>
</protein>
<dbReference type="Proteomes" id="UP000505355">
    <property type="component" value="Chromosome"/>
</dbReference>
<accession>A0A7D4PUR5</accession>
<keyword evidence="8 11" id="KW-0406">Ion transport</keyword>
<evidence type="ECO:0000256" key="8">
    <source>
        <dbReference type="ARBA" id="ARBA00023065"/>
    </source>
</evidence>
<evidence type="ECO:0000256" key="1">
    <source>
        <dbReference type="ARBA" id="ARBA00004141"/>
    </source>
</evidence>
<keyword evidence="6 11" id="KW-0375">Hydrogen ion transport</keyword>
<evidence type="ECO:0000313" key="14">
    <source>
        <dbReference type="Proteomes" id="UP000505355"/>
    </source>
</evidence>
<keyword evidence="10 11" id="KW-0066">ATP synthesis</keyword>
<dbReference type="Gene3D" id="1.20.120.220">
    <property type="entry name" value="ATP synthase, F0 complex, subunit A"/>
    <property type="match status" value="1"/>
</dbReference>
<dbReference type="EMBL" id="CP054139">
    <property type="protein sequence ID" value="QKJ30968.1"/>
    <property type="molecule type" value="Genomic_DNA"/>
</dbReference>
<dbReference type="CDD" id="cd00310">
    <property type="entry name" value="ATP-synt_Fo_a_6"/>
    <property type="match status" value="1"/>
</dbReference>
<dbReference type="InterPro" id="IPR035908">
    <property type="entry name" value="F0_ATP_A_sf"/>
</dbReference>
<dbReference type="PANTHER" id="PTHR11410">
    <property type="entry name" value="ATP SYNTHASE SUBUNIT A"/>
    <property type="match status" value="1"/>
</dbReference>
<comment type="subcellular location">
    <subcellularLocation>
        <location evidence="11 12">Cell membrane</location>
        <topology evidence="11 12">Multi-pass membrane protein</topology>
    </subcellularLocation>
    <subcellularLocation>
        <location evidence="1">Membrane</location>
        <topology evidence="1">Multi-pass membrane protein</topology>
    </subcellularLocation>
</comment>